<keyword evidence="1" id="KW-0472">Membrane</keyword>
<keyword evidence="3" id="KW-1185">Reference proteome</keyword>
<dbReference type="RefSeq" id="WP_323580642.1">
    <property type="nucleotide sequence ID" value="NZ_JAYGOJ010000041.1"/>
</dbReference>
<evidence type="ECO:0000313" key="2">
    <source>
        <dbReference type="EMBL" id="MEA9436119.1"/>
    </source>
</evidence>
<dbReference type="Gene3D" id="3.30.700.10">
    <property type="entry name" value="Glycoprotein, Type 4 Pilin"/>
    <property type="match status" value="1"/>
</dbReference>
<protein>
    <submittedName>
        <fullName evidence="2">Type II secretion system protein</fullName>
    </submittedName>
</protein>
<evidence type="ECO:0000313" key="3">
    <source>
        <dbReference type="Proteomes" id="UP001304847"/>
    </source>
</evidence>
<name>A0ABU5W5M2_AERCA</name>
<dbReference type="NCBIfam" id="TIGR02532">
    <property type="entry name" value="IV_pilin_GFxxxE"/>
    <property type="match status" value="1"/>
</dbReference>
<gene>
    <name evidence="2" type="ORF">VCX44_09860</name>
</gene>
<organism evidence="2 3">
    <name type="scientific">Aeromonas caviae</name>
    <name type="common">Aeromonas punctata</name>
    <dbReference type="NCBI Taxonomy" id="648"/>
    <lineage>
        <taxon>Bacteria</taxon>
        <taxon>Pseudomonadati</taxon>
        <taxon>Pseudomonadota</taxon>
        <taxon>Gammaproteobacteria</taxon>
        <taxon>Aeromonadales</taxon>
        <taxon>Aeromonadaceae</taxon>
        <taxon>Aeromonas</taxon>
    </lineage>
</organism>
<dbReference type="InterPro" id="IPR045584">
    <property type="entry name" value="Pilin-like"/>
</dbReference>
<proteinExistence type="predicted"/>
<sequence length="223" mass="23858">MTIKPMAPTMPGNGMMRRATGFSLIELVIVIVILGILAVTALPRFLDVTDEAKKASVEGVSGGFATGVSLVRAQWEAEGRARQDGLNTVLYDGSRFYLTTPTDSQVSNGELSPGYPMDTAASGTPDVDPASLTAARCLNIWEGLLQNPPKATARFDEVRGSGNDLKFYATVSNNGLDSVCRYYLVNSLSKGSDGRYQDPQGSTDAFMSFSYRPASGQVTTHIN</sequence>
<dbReference type="Pfam" id="PF07963">
    <property type="entry name" value="N_methyl"/>
    <property type="match status" value="1"/>
</dbReference>
<comment type="caution">
    <text evidence="2">The sequence shown here is derived from an EMBL/GenBank/DDBJ whole genome shotgun (WGS) entry which is preliminary data.</text>
</comment>
<dbReference type="InterPro" id="IPR012902">
    <property type="entry name" value="N_methyl_site"/>
</dbReference>
<keyword evidence="1" id="KW-0812">Transmembrane</keyword>
<feature type="transmembrane region" description="Helical" evidence="1">
    <location>
        <begin position="21"/>
        <end position="46"/>
    </location>
</feature>
<dbReference type="PROSITE" id="PS00409">
    <property type="entry name" value="PROKAR_NTER_METHYL"/>
    <property type="match status" value="1"/>
</dbReference>
<accession>A0ABU5W5M2</accession>
<keyword evidence="1" id="KW-1133">Transmembrane helix</keyword>
<dbReference type="Proteomes" id="UP001304847">
    <property type="component" value="Unassembled WGS sequence"/>
</dbReference>
<evidence type="ECO:0000256" key="1">
    <source>
        <dbReference type="SAM" id="Phobius"/>
    </source>
</evidence>
<reference evidence="2 3" key="1">
    <citation type="submission" date="2023-12" db="EMBL/GenBank/DDBJ databases">
        <title>Characterization of antibiotic resistance in Aeromonas spp. in hospital effluent.</title>
        <authorList>
            <person name="Negoseki B.R.S."/>
            <person name="Krul D."/>
            <person name="Siqueira A.C."/>
            <person name="Almeida M."/>
            <person name="Mesa D."/>
            <person name="Conte D."/>
            <person name="Dalla-Costa L.M."/>
        </authorList>
    </citation>
    <scope>NUCLEOTIDE SEQUENCE [LARGE SCALE GENOMIC DNA]</scope>
    <source>
        <strain evidence="2 3">36v</strain>
    </source>
</reference>
<dbReference type="EMBL" id="JAYGOJ010000041">
    <property type="protein sequence ID" value="MEA9436119.1"/>
    <property type="molecule type" value="Genomic_DNA"/>
</dbReference>
<dbReference type="SUPFAM" id="SSF54523">
    <property type="entry name" value="Pili subunits"/>
    <property type="match status" value="1"/>
</dbReference>